<dbReference type="Pfam" id="PF13646">
    <property type="entry name" value="HEAT_2"/>
    <property type="match status" value="1"/>
</dbReference>
<evidence type="ECO:0000313" key="4">
    <source>
        <dbReference type="EMBL" id="MEP0817316.1"/>
    </source>
</evidence>
<protein>
    <submittedName>
        <fullName evidence="4">HEAT repeat domain-containing protein</fullName>
    </submittedName>
</protein>
<dbReference type="InterPro" id="IPR016024">
    <property type="entry name" value="ARM-type_fold"/>
</dbReference>
<keyword evidence="1" id="KW-0042">Antenna complex</keyword>
<evidence type="ECO:0000256" key="2">
    <source>
        <dbReference type="ARBA" id="ARBA00022738"/>
    </source>
</evidence>
<dbReference type="InterPro" id="IPR011989">
    <property type="entry name" value="ARM-like"/>
</dbReference>
<dbReference type="Gene3D" id="1.25.10.10">
    <property type="entry name" value="Leucine-rich Repeat Variant"/>
    <property type="match status" value="1"/>
</dbReference>
<keyword evidence="2" id="KW-0605">Phycobilisome</keyword>
<evidence type="ECO:0000256" key="3">
    <source>
        <dbReference type="SAM" id="MobiDB-lite"/>
    </source>
</evidence>
<keyword evidence="5" id="KW-1185">Reference proteome</keyword>
<feature type="region of interest" description="Disordered" evidence="3">
    <location>
        <begin position="1"/>
        <end position="23"/>
    </location>
</feature>
<dbReference type="InterPro" id="IPR004155">
    <property type="entry name" value="PBS_lyase_HEAT"/>
</dbReference>
<dbReference type="RefSeq" id="WP_190438248.1">
    <property type="nucleotide sequence ID" value="NZ_JAMPKM010000004.1"/>
</dbReference>
<evidence type="ECO:0000313" key="5">
    <source>
        <dbReference type="Proteomes" id="UP001464891"/>
    </source>
</evidence>
<evidence type="ECO:0000256" key="1">
    <source>
        <dbReference type="ARBA" id="ARBA00022549"/>
    </source>
</evidence>
<dbReference type="PANTHER" id="PTHR12697:SF5">
    <property type="entry name" value="DEOXYHYPUSINE HYDROXYLASE"/>
    <property type="match status" value="1"/>
</dbReference>
<reference evidence="4 5" key="1">
    <citation type="submission" date="2022-04" db="EMBL/GenBank/DDBJ databases">
        <title>Positive selection, recombination, and allopatry shape intraspecific diversity of widespread and dominant cyanobacteria.</title>
        <authorList>
            <person name="Wei J."/>
            <person name="Shu W."/>
            <person name="Hu C."/>
        </authorList>
    </citation>
    <scope>NUCLEOTIDE SEQUENCE [LARGE SCALE GENOMIC DNA]</scope>
    <source>
        <strain evidence="4 5">GB2-A4</strain>
    </source>
</reference>
<sequence>MSETSLQQSFESESQPTESSGEALTVEQAIANLTHEDLSLRYYAAWWLGKFAKGEPEVVDALIAVLEDEADRTELGGYPLRRNAVRALGKLADDRAVPGLLGCLDCPDYYVREAAAQSLGMLGDRTCIPVLMSWLEGGVAAVQLFPGRPHLTQPAEAAMETLEALKVTEAVPLIEPFLQHSLDRVRHGAARALYVLTQDPVYGERLVQELGNSDLKMRRMILLDMGASGYLSGAEAIAQASVENSFKVMALKSLLENHLKQQLEAVLVSPSTERVMNLLDSLL</sequence>
<gene>
    <name evidence="4" type="ORF">NC998_09425</name>
</gene>
<name>A0ABV0J6B3_9CYAN</name>
<dbReference type="EMBL" id="JAMPKM010000004">
    <property type="protein sequence ID" value="MEP0817316.1"/>
    <property type="molecule type" value="Genomic_DNA"/>
</dbReference>
<comment type="caution">
    <text evidence="4">The sequence shown here is derived from an EMBL/GenBank/DDBJ whole genome shotgun (WGS) entry which is preliminary data.</text>
</comment>
<proteinExistence type="predicted"/>
<feature type="compositionally biased region" description="Polar residues" evidence="3">
    <location>
        <begin position="1"/>
        <end position="22"/>
    </location>
</feature>
<dbReference type="SMART" id="SM00567">
    <property type="entry name" value="EZ_HEAT"/>
    <property type="match status" value="5"/>
</dbReference>
<dbReference type="Proteomes" id="UP001464891">
    <property type="component" value="Unassembled WGS sequence"/>
</dbReference>
<dbReference type="SUPFAM" id="SSF48371">
    <property type="entry name" value="ARM repeat"/>
    <property type="match status" value="1"/>
</dbReference>
<organism evidence="4 5">
    <name type="scientific">Trichocoleus desertorum GB2-A4</name>
    <dbReference type="NCBI Taxonomy" id="2933944"/>
    <lineage>
        <taxon>Bacteria</taxon>
        <taxon>Bacillati</taxon>
        <taxon>Cyanobacteriota</taxon>
        <taxon>Cyanophyceae</taxon>
        <taxon>Leptolyngbyales</taxon>
        <taxon>Trichocoleusaceae</taxon>
        <taxon>Trichocoleus</taxon>
    </lineage>
</organism>
<dbReference type="Pfam" id="PF03130">
    <property type="entry name" value="HEAT_PBS"/>
    <property type="match status" value="1"/>
</dbReference>
<accession>A0ABV0J6B3</accession>
<dbReference type="PANTHER" id="PTHR12697">
    <property type="entry name" value="PBS LYASE HEAT-LIKE PROTEIN"/>
    <property type="match status" value="1"/>
</dbReference>